<feature type="region of interest" description="Disordered" evidence="4">
    <location>
        <begin position="631"/>
        <end position="677"/>
    </location>
</feature>
<dbReference type="Pfam" id="PF09273">
    <property type="entry name" value="Rubis-subs-bind"/>
    <property type="match status" value="1"/>
</dbReference>
<dbReference type="eggNOG" id="ENOG502QRSB">
    <property type="taxonomic scope" value="Eukaryota"/>
</dbReference>
<accession>E1ZR21</accession>
<evidence type="ECO:0000256" key="1">
    <source>
        <dbReference type="ARBA" id="ARBA00022603"/>
    </source>
</evidence>
<dbReference type="KEGG" id="cvr:CHLNCDRAFT_139846"/>
<dbReference type="InterPro" id="IPR001214">
    <property type="entry name" value="SET_dom"/>
</dbReference>
<evidence type="ECO:0000256" key="2">
    <source>
        <dbReference type="ARBA" id="ARBA00022679"/>
    </source>
</evidence>
<name>E1ZR21_CHLVA</name>
<dbReference type="EMBL" id="GL433861">
    <property type="protein sequence ID" value="EFN51653.1"/>
    <property type="molecule type" value="Genomic_DNA"/>
</dbReference>
<evidence type="ECO:0000313" key="6">
    <source>
        <dbReference type="EMBL" id="EFN51653.1"/>
    </source>
</evidence>
<dbReference type="FunCoup" id="E1ZR21">
    <property type="interactions" value="83"/>
</dbReference>
<dbReference type="Gene3D" id="3.90.1420.10">
    <property type="entry name" value="Rubisco LSMT, substrate-binding domain"/>
    <property type="match status" value="1"/>
</dbReference>
<dbReference type="SUPFAM" id="SSF82199">
    <property type="entry name" value="SET domain"/>
    <property type="match status" value="1"/>
</dbReference>
<keyword evidence="3" id="KW-0949">S-adenosyl-L-methionine</keyword>
<dbReference type="SUPFAM" id="SSF81822">
    <property type="entry name" value="RuBisCo LSMT C-terminal, substrate-binding domain"/>
    <property type="match status" value="1"/>
</dbReference>
<dbReference type="GO" id="GO:0016279">
    <property type="term" value="F:protein-lysine N-methyltransferase activity"/>
    <property type="evidence" value="ECO:0007669"/>
    <property type="project" value="TreeGrafter"/>
</dbReference>
<dbReference type="PROSITE" id="PS50280">
    <property type="entry name" value="SET"/>
    <property type="match status" value="1"/>
</dbReference>
<dbReference type="RefSeq" id="XP_005843755.1">
    <property type="nucleotide sequence ID" value="XM_005843693.1"/>
</dbReference>
<feature type="compositionally biased region" description="Low complexity" evidence="4">
    <location>
        <begin position="631"/>
        <end position="649"/>
    </location>
</feature>
<keyword evidence="2" id="KW-0808">Transferase</keyword>
<dbReference type="InterPro" id="IPR050600">
    <property type="entry name" value="SETD3_SETD6_MTase"/>
</dbReference>
<dbReference type="InParanoid" id="E1ZR21"/>
<feature type="region of interest" description="Disordered" evidence="4">
    <location>
        <begin position="591"/>
        <end position="619"/>
    </location>
</feature>
<dbReference type="CDD" id="cd10527">
    <property type="entry name" value="SET_LSMT"/>
    <property type="match status" value="1"/>
</dbReference>
<dbReference type="OrthoDB" id="341421at2759"/>
<dbReference type="Proteomes" id="UP000008141">
    <property type="component" value="Unassembled WGS sequence"/>
</dbReference>
<dbReference type="InterPro" id="IPR046341">
    <property type="entry name" value="SET_dom_sf"/>
</dbReference>
<dbReference type="PANTHER" id="PTHR13271">
    <property type="entry name" value="UNCHARACTERIZED PUTATIVE METHYLTRANSFERASE"/>
    <property type="match status" value="1"/>
</dbReference>
<dbReference type="Gene3D" id="3.90.1410.10">
    <property type="entry name" value="set domain protein methyltransferase, domain 1"/>
    <property type="match status" value="1"/>
</dbReference>
<dbReference type="InterPro" id="IPR036464">
    <property type="entry name" value="Rubisco_LSMT_subst-bd_sf"/>
</dbReference>
<dbReference type="GO" id="GO:0032259">
    <property type="term" value="P:methylation"/>
    <property type="evidence" value="ECO:0007669"/>
    <property type="project" value="UniProtKB-KW"/>
</dbReference>
<gene>
    <name evidence="6" type="ORF">CHLNCDRAFT_139846</name>
</gene>
<keyword evidence="1" id="KW-0489">Methyltransferase</keyword>
<feature type="region of interest" description="Disordered" evidence="4">
    <location>
        <begin position="119"/>
        <end position="162"/>
    </location>
</feature>
<sequence length="712" mass="75779">MDTVEGLFDVSDEHKRDLLEALQVLSALQGDSPSLDELLVAARINCISKIEVYFLQDPSQLRQPLNLRNEAAAVSLLLGHYGSRRSRSSGDPAQAALLAALAEYSRKLWPELASGDVAVSSGSGSGSGSGLDGSSSSGQPEQQAAQLPRGQAAPPGSPGADFEAWAREQGVAAAISLASFGSLRGCAASRDVAPGEPLLSIPADVLIYEDSVKGTDLGRMLHAIPDLTIDNLLVLFTMIDRHDEDSRWARYWHSLPDKYYTGISFPQPLVDSLAGTAAHLELARAQQHLQDQYAATRPLFDMLLTAYPQFLKPEWFDYDCYLWAAELWYSYAFEVEFPAETPKGAAAAAAGPKSGASAASRGKGTKGKGSGSKAKRSGSKASSLAAGTAVAGVSGSSSSGGGSSSSKPVMVPFACHINHSPWPHCVRYGRLNPKTRTLDYPAFRPCQAGQQVFISYGPVPNLKLLCYYGFVVPHNPHDLVPLQLEPPEGPLKQQQLAAMEALGLGLEHSLQDGPLSKQLLACLRLIVATSAELQLVVKHKVDPLAGAIAPENEDQALRTLEAALVELLAPLELLPLLLEEDLPAEAGAVEGAEARQADVSAAGGSSGGGNDGETAPAQEQAEGALEQLHLQGAAAAASGSMSQEAAAGQHQEGGSMEAKPQQQQQQQQQDQCNENGFDADWHMSRRFCKIYLQGQHHILQRSLQECRRLLRP</sequence>
<dbReference type="GeneID" id="17351091"/>
<feature type="compositionally biased region" description="Low complexity" evidence="4">
    <location>
        <begin position="346"/>
        <end position="362"/>
    </location>
</feature>
<feature type="region of interest" description="Disordered" evidence="4">
    <location>
        <begin position="346"/>
        <end position="381"/>
    </location>
</feature>
<proteinExistence type="predicted"/>
<evidence type="ECO:0000256" key="4">
    <source>
        <dbReference type="SAM" id="MobiDB-lite"/>
    </source>
</evidence>
<dbReference type="InterPro" id="IPR015353">
    <property type="entry name" value="Rubisco_LSMT_subst-bd"/>
</dbReference>
<evidence type="ECO:0000256" key="3">
    <source>
        <dbReference type="ARBA" id="ARBA00022691"/>
    </source>
</evidence>
<dbReference type="AlphaFoldDB" id="E1ZR21"/>
<reference evidence="6 7" key="1">
    <citation type="journal article" date="2010" name="Plant Cell">
        <title>The Chlorella variabilis NC64A genome reveals adaptation to photosymbiosis, coevolution with viruses, and cryptic sex.</title>
        <authorList>
            <person name="Blanc G."/>
            <person name="Duncan G."/>
            <person name="Agarkova I."/>
            <person name="Borodovsky M."/>
            <person name="Gurnon J."/>
            <person name="Kuo A."/>
            <person name="Lindquist E."/>
            <person name="Lucas S."/>
            <person name="Pangilinan J."/>
            <person name="Polle J."/>
            <person name="Salamov A."/>
            <person name="Terry A."/>
            <person name="Yamada T."/>
            <person name="Dunigan D.D."/>
            <person name="Grigoriev I.V."/>
            <person name="Claverie J.M."/>
            <person name="Van Etten J.L."/>
        </authorList>
    </citation>
    <scope>NUCLEOTIDE SEQUENCE [LARGE SCALE GENOMIC DNA]</scope>
    <source>
        <strain evidence="6 7">NC64A</strain>
    </source>
</reference>
<evidence type="ECO:0000313" key="7">
    <source>
        <dbReference type="Proteomes" id="UP000008141"/>
    </source>
</evidence>
<organism evidence="7">
    <name type="scientific">Chlorella variabilis</name>
    <name type="common">Green alga</name>
    <dbReference type="NCBI Taxonomy" id="554065"/>
    <lineage>
        <taxon>Eukaryota</taxon>
        <taxon>Viridiplantae</taxon>
        <taxon>Chlorophyta</taxon>
        <taxon>core chlorophytes</taxon>
        <taxon>Trebouxiophyceae</taxon>
        <taxon>Chlorellales</taxon>
        <taxon>Chlorellaceae</taxon>
        <taxon>Chlorella clade</taxon>
        <taxon>Chlorella</taxon>
    </lineage>
</organism>
<feature type="compositionally biased region" description="Low complexity" evidence="4">
    <location>
        <begin position="661"/>
        <end position="671"/>
    </location>
</feature>
<protein>
    <recommendedName>
        <fullName evidence="5">SET domain-containing protein</fullName>
    </recommendedName>
</protein>
<keyword evidence="7" id="KW-1185">Reference proteome</keyword>
<feature type="domain" description="SET" evidence="5">
    <location>
        <begin position="169"/>
        <end position="457"/>
    </location>
</feature>
<evidence type="ECO:0000259" key="5">
    <source>
        <dbReference type="PROSITE" id="PS50280"/>
    </source>
</evidence>